<dbReference type="Pfam" id="PF01551">
    <property type="entry name" value="Peptidase_M23"/>
    <property type="match status" value="1"/>
</dbReference>
<protein>
    <recommendedName>
        <fullName evidence="4">M23ase beta-sheet core domain-containing protein</fullName>
    </recommendedName>
</protein>
<feature type="compositionally biased region" description="Basic residues" evidence="2">
    <location>
        <begin position="242"/>
        <end position="258"/>
    </location>
</feature>
<dbReference type="InterPro" id="IPR050570">
    <property type="entry name" value="Cell_wall_metabolism_enzyme"/>
</dbReference>
<evidence type="ECO:0000259" key="4">
    <source>
        <dbReference type="Pfam" id="PF01551"/>
    </source>
</evidence>
<feature type="coiled-coil region" evidence="1">
    <location>
        <begin position="28"/>
        <end position="90"/>
    </location>
</feature>
<evidence type="ECO:0000256" key="3">
    <source>
        <dbReference type="SAM" id="SignalP"/>
    </source>
</evidence>
<dbReference type="InterPro" id="IPR011055">
    <property type="entry name" value="Dup_hybrid_motif"/>
</dbReference>
<accession>A0A7C5QZ88</accession>
<feature type="region of interest" description="Disordered" evidence="2">
    <location>
        <begin position="238"/>
        <end position="263"/>
    </location>
</feature>
<dbReference type="Gene3D" id="6.10.250.3150">
    <property type="match status" value="1"/>
</dbReference>
<dbReference type="EMBL" id="DRMJ01000018">
    <property type="protein sequence ID" value="HHL42040.1"/>
    <property type="molecule type" value="Genomic_DNA"/>
</dbReference>
<gene>
    <name evidence="5" type="ORF">ENJ42_00345</name>
</gene>
<reference evidence="5" key="1">
    <citation type="journal article" date="2020" name="mSystems">
        <title>Genome- and Community-Level Interaction Insights into Carbon Utilization and Element Cycling Functions of Hydrothermarchaeota in Hydrothermal Sediment.</title>
        <authorList>
            <person name="Zhou Z."/>
            <person name="Liu Y."/>
            <person name="Xu W."/>
            <person name="Pan J."/>
            <person name="Luo Z.H."/>
            <person name="Li M."/>
        </authorList>
    </citation>
    <scope>NUCLEOTIDE SEQUENCE [LARGE SCALE GENOMIC DNA]</scope>
    <source>
        <strain evidence="5">HyVt-485</strain>
    </source>
</reference>
<evidence type="ECO:0000256" key="2">
    <source>
        <dbReference type="SAM" id="MobiDB-lite"/>
    </source>
</evidence>
<evidence type="ECO:0000313" key="5">
    <source>
        <dbReference type="EMBL" id="HHL42040.1"/>
    </source>
</evidence>
<dbReference type="InterPro" id="IPR016047">
    <property type="entry name" value="M23ase_b-sheet_dom"/>
</dbReference>
<dbReference type="PANTHER" id="PTHR21666:SF270">
    <property type="entry name" value="MUREIN HYDROLASE ACTIVATOR ENVC"/>
    <property type="match status" value="1"/>
</dbReference>
<dbReference type="SUPFAM" id="SSF51261">
    <property type="entry name" value="Duplicated hybrid motif"/>
    <property type="match status" value="1"/>
</dbReference>
<proteinExistence type="predicted"/>
<dbReference type="Proteomes" id="UP000885830">
    <property type="component" value="Unassembled WGS sequence"/>
</dbReference>
<organism evidence="5">
    <name type="scientific">Hellea balneolensis</name>
    <dbReference type="NCBI Taxonomy" id="287478"/>
    <lineage>
        <taxon>Bacteria</taxon>
        <taxon>Pseudomonadati</taxon>
        <taxon>Pseudomonadota</taxon>
        <taxon>Alphaproteobacteria</taxon>
        <taxon>Maricaulales</taxon>
        <taxon>Robiginitomaculaceae</taxon>
        <taxon>Hellea</taxon>
    </lineage>
</organism>
<evidence type="ECO:0000256" key="1">
    <source>
        <dbReference type="SAM" id="Coils"/>
    </source>
</evidence>
<keyword evidence="1" id="KW-0175">Coiled coil</keyword>
<dbReference type="PANTHER" id="PTHR21666">
    <property type="entry name" value="PEPTIDASE-RELATED"/>
    <property type="match status" value="1"/>
</dbReference>
<dbReference type="Gene3D" id="2.70.70.10">
    <property type="entry name" value="Glucose Permease (Domain IIA)"/>
    <property type="match status" value="1"/>
</dbReference>
<dbReference type="AlphaFoldDB" id="A0A7C5QZ88"/>
<keyword evidence="3" id="KW-0732">Signal</keyword>
<feature type="chain" id="PRO_5027698863" description="M23ase beta-sheet core domain-containing protein" evidence="3">
    <location>
        <begin position="21"/>
        <end position="403"/>
    </location>
</feature>
<sequence length="403" mass="44635">MRIFIVIALIFLAFSGVVSAQTPSPDKLQEIKARQEQARQEAAQLEKQKNSVLSEIETLESRLLRESREARAVENKRYTARQKLAKLRKQQAKISAHLETNRVALSDLLAALQRLDTQPPPLLLINSDSAKNAARSAVIIRDLSGELKAKSDELRLELETSRRLEKEISEQIQVLNSTKTAVNQHMGKIRTIIQEKSTLSAKIDKNRSKRVKEAKALAKQAKSLSDLIAKFEAQADDITPRLKPKKGSRSKPAPRVKPRPGAVTRPVILPKGITRFSDARGSLPLPVQGRLLSKFGARQTDGTRAKGIKIKTRGGEHVIAPFYGRVEFAGPFHDDHVVILNVSDGYFIVLTGLAETFTQAGNIVKAGEPLGLMPRNAPVLFMELRKNRKSIDPKPWVGRAMGG</sequence>
<dbReference type="CDD" id="cd12797">
    <property type="entry name" value="M23_peptidase"/>
    <property type="match status" value="1"/>
</dbReference>
<dbReference type="GO" id="GO:0004222">
    <property type="term" value="F:metalloendopeptidase activity"/>
    <property type="evidence" value="ECO:0007669"/>
    <property type="project" value="TreeGrafter"/>
</dbReference>
<name>A0A7C5QZ88_9PROT</name>
<comment type="caution">
    <text evidence="5">The sequence shown here is derived from an EMBL/GenBank/DDBJ whole genome shotgun (WGS) entry which is preliminary data.</text>
</comment>
<feature type="domain" description="M23ase beta-sheet core" evidence="4">
    <location>
        <begin position="305"/>
        <end position="393"/>
    </location>
</feature>
<feature type="signal peptide" evidence="3">
    <location>
        <begin position="1"/>
        <end position="20"/>
    </location>
</feature>